<proteinExistence type="predicted"/>
<accession>A0AAE1DBE4</accession>
<dbReference type="EMBL" id="JAWDGP010004437">
    <property type="protein sequence ID" value="KAK3764474.1"/>
    <property type="molecule type" value="Genomic_DNA"/>
</dbReference>
<comment type="caution">
    <text evidence="1">The sequence shown here is derived from an EMBL/GenBank/DDBJ whole genome shotgun (WGS) entry which is preliminary data.</text>
</comment>
<protein>
    <submittedName>
        <fullName evidence="1">Uncharacterized protein</fullName>
    </submittedName>
</protein>
<evidence type="ECO:0000313" key="2">
    <source>
        <dbReference type="Proteomes" id="UP001283361"/>
    </source>
</evidence>
<gene>
    <name evidence="1" type="ORF">RRG08_055639</name>
</gene>
<evidence type="ECO:0000313" key="1">
    <source>
        <dbReference type="EMBL" id="KAK3764474.1"/>
    </source>
</evidence>
<keyword evidence="2" id="KW-1185">Reference proteome</keyword>
<dbReference type="AlphaFoldDB" id="A0AAE1DBE4"/>
<dbReference type="Proteomes" id="UP001283361">
    <property type="component" value="Unassembled WGS sequence"/>
</dbReference>
<organism evidence="1 2">
    <name type="scientific">Elysia crispata</name>
    <name type="common">lettuce slug</name>
    <dbReference type="NCBI Taxonomy" id="231223"/>
    <lineage>
        <taxon>Eukaryota</taxon>
        <taxon>Metazoa</taxon>
        <taxon>Spiralia</taxon>
        <taxon>Lophotrochozoa</taxon>
        <taxon>Mollusca</taxon>
        <taxon>Gastropoda</taxon>
        <taxon>Heterobranchia</taxon>
        <taxon>Euthyneura</taxon>
        <taxon>Panpulmonata</taxon>
        <taxon>Sacoglossa</taxon>
        <taxon>Placobranchoidea</taxon>
        <taxon>Plakobranchidae</taxon>
        <taxon>Elysia</taxon>
    </lineage>
</organism>
<reference evidence="1" key="1">
    <citation type="journal article" date="2023" name="G3 (Bethesda)">
        <title>A reference genome for the long-term kleptoplast-retaining sea slug Elysia crispata morphotype clarki.</title>
        <authorList>
            <person name="Eastman K.E."/>
            <person name="Pendleton A.L."/>
            <person name="Shaikh M.A."/>
            <person name="Suttiyut T."/>
            <person name="Ogas R."/>
            <person name="Tomko P."/>
            <person name="Gavelis G."/>
            <person name="Widhalm J.R."/>
            <person name="Wisecaver J.H."/>
        </authorList>
    </citation>
    <scope>NUCLEOTIDE SEQUENCE</scope>
    <source>
        <strain evidence="1">ECLA1</strain>
    </source>
</reference>
<sequence length="147" mass="16713">MEDLHHIIKPVLEIYKSLAMEDLYHIIKPVLEIYKSLAMEDLYHIIKPVLEIYKSLAMEDLYHSSSIGDLQSQHLSKTPAGNRLDSLYDGKLGDMTWIMATSIERKNGGSHRSITLTVEYSENGQLYHKFCPTHEAISLNGKTGLPQ</sequence>
<name>A0AAE1DBE4_9GAST</name>